<dbReference type="InterPro" id="IPR001304">
    <property type="entry name" value="C-type_lectin-like"/>
</dbReference>
<keyword evidence="4" id="KW-1185">Reference proteome</keyword>
<evidence type="ECO:0000259" key="2">
    <source>
        <dbReference type="PROSITE" id="PS50041"/>
    </source>
</evidence>
<dbReference type="PROSITE" id="PS50041">
    <property type="entry name" value="C_TYPE_LECTIN_2"/>
    <property type="match status" value="3"/>
</dbReference>
<protein>
    <submittedName>
        <fullName evidence="3">Macrophage mannose receptor 1</fullName>
    </submittedName>
</protein>
<dbReference type="SMART" id="SM00034">
    <property type="entry name" value="CLECT"/>
    <property type="match status" value="3"/>
</dbReference>
<dbReference type="OrthoDB" id="6369810at2759"/>
<evidence type="ECO:0000313" key="3">
    <source>
        <dbReference type="EMBL" id="TSU88979.1"/>
    </source>
</evidence>
<evidence type="ECO:0000313" key="4">
    <source>
        <dbReference type="Proteomes" id="UP000319801"/>
    </source>
</evidence>
<keyword evidence="3" id="KW-0675">Receptor</keyword>
<dbReference type="InterPro" id="IPR018378">
    <property type="entry name" value="C-type_lectin_CS"/>
</dbReference>
<dbReference type="Gene3D" id="3.10.100.10">
    <property type="entry name" value="Mannose-Binding Protein A, subunit A"/>
    <property type="match status" value="3"/>
</dbReference>
<feature type="domain" description="C-type lectin" evidence="2">
    <location>
        <begin position="269"/>
        <end position="376"/>
    </location>
</feature>
<keyword evidence="1" id="KW-1015">Disulfide bond</keyword>
<dbReference type="InterPro" id="IPR016187">
    <property type="entry name" value="CTDL_fold"/>
</dbReference>
<dbReference type="SUPFAM" id="SSF56436">
    <property type="entry name" value="C-type lectin-like"/>
    <property type="match status" value="3"/>
</dbReference>
<evidence type="ECO:0000256" key="1">
    <source>
        <dbReference type="ARBA" id="ARBA00023157"/>
    </source>
</evidence>
<gene>
    <name evidence="3" type="ORF">Baya_13052</name>
</gene>
<name>A0A556V4T1_BAGYA</name>
<comment type="caution">
    <text evidence="3">The sequence shown here is derived from an EMBL/GenBank/DDBJ whole genome shotgun (WGS) entry which is preliminary data.</text>
</comment>
<reference evidence="3 4" key="1">
    <citation type="journal article" date="2019" name="Genome Biol. Evol.">
        <title>Whole-Genome Sequencing of the Giant Devil Catfish, Bagarius yarrelli.</title>
        <authorList>
            <person name="Jiang W."/>
            <person name="Lv Y."/>
            <person name="Cheng L."/>
            <person name="Yang K."/>
            <person name="Chao B."/>
            <person name="Wang X."/>
            <person name="Li Y."/>
            <person name="Pan X."/>
            <person name="You X."/>
            <person name="Zhang Y."/>
            <person name="Yang J."/>
            <person name="Li J."/>
            <person name="Zhang X."/>
            <person name="Liu S."/>
            <person name="Sun C."/>
            <person name="Yang J."/>
            <person name="Shi Q."/>
        </authorList>
    </citation>
    <scope>NUCLEOTIDE SEQUENCE [LARGE SCALE GENOMIC DNA]</scope>
    <source>
        <strain evidence="3">JWS20170419001</strain>
        <tissue evidence="3">Muscle</tissue>
    </source>
</reference>
<feature type="domain" description="C-type lectin" evidence="2">
    <location>
        <begin position="138"/>
        <end position="250"/>
    </location>
</feature>
<dbReference type="Pfam" id="PF00059">
    <property type="entry name" value="Lectin_C"/>
    <property type="match status" value="3"/>
</dbReference>
<dbReference type="PROSITE" id="PS00615">
    <property type="entry name" value="C_TYPE_LECTIN_1"/>
    <property type="match status" value="1"/>
</dbReference>
<feature type="domain" description="C-type lectin" evidence="2">
    <location>
        <begin position="35"/>
        <end position="143"/>
    </location>
</feature>
<dbReference type="EMBL" id="VCAZ01000121">
    <property type="protein sequence ID" value="TSU88979.1"/>
    <property type="molecule type" value="Genomic_DNA"/>
</dbReference>
<organism evidence="3 4">
    <name type="scientific">Bagarius yarrelli</name>
    <name type="common">Goonch</name>
    <name type="synonym">Bagrus yarrelli</name>
    <dbReference type="NCBI Taxonomy" id="175774"/>
    <lineage>
        <taxon>Eukaryota</taxon>
        <taxon>Metazoa</taxon>
        <taxon>Chordata</taxon>
        <taxon>Craniata</taxon>
        <taxon>Vertebrata</taxon>
        <taxon>Euteleostomi</taxon>
        <taxon>Actinopterygii</taxon>
        <taxon>Neopterygii</taxon>
        <taxon>Teleostei</taxon>
        <taxon>Ostariophysi</taxon>
        <taxon>Siluriformes</taxon>
        <taxon>Sisoridae</taxon>
        <taxon>Sisorinae</taxon>
        <taxon>Bagarius</taxon>
    </lineage>
</organism>
<proteinExistence type="predicted"/>
<sequence>MFAISPAKTKMDQAAFFLILLTGMFDISSSIPRQFYYVSELMTWQDAQSYCRANFVDLAIVGSLEDVTALQAAVKGPAPAYTGTVWIGLKRNWIWSTGDAFTYNPVWDVGQPNEGNGKSACLVLFSGAWGDYPCSSAFNFYCYDASPTATNKFPLISSSKNWTDAQLYCKQYYTDLALVNNAADAAVVSGTGWIGLISSQWSDGSFSSYRYWAGGNSESSLINKCSAMSMSNAAKWIGSDCSLKLPFACYGVPQYTGSQPTGPEIPRQYHYVDYRKTWLDAQAYCRLKFTDLATIDSINDVNKLMNEVTVGYSGSLWIGLKRSAQALWGWSRGDAPLGDYSSWEAGEPNGSGTCVVNINSFWRDYDCNVPLYFVCYKEKKVIKRTVIRITLSHSDTANLNDPLKLAAIFREFENKYKAWPWAGFGTLRWKVRSDGNVFVKERVTERMPKNKNRLSTPSQKCLGPFSYYGNGWWQLLNGLWRAVTATAG</sequence>
<dbReference type="AlphaFoldDB" id="A0A556V4T1"/>
<accession>A0A556V4T1</accession>
<dbReference type="Proteomes" id="UP000319801">
    <property type="component" value="Unassembled WGS sequence"/>
</dbReference>
<dbReference type="PANTHER" id="PTHR45784">
    <property type="entry name" value="C-TYPE LECTIN DOMAIN FAMILY 20 MEMBER A-RELATED"/>
    <property type="match status" value="1"/>
</dbReference>
<dbReference type="InterPro" id="IPR016186">
    <property type="entry name" value="C-type_lectin-like/link_sf"/>
</dbReference>
<dbReference type="PANTHER" id="PTHR45784:SF5">
    <property type="entry name" value="C-TYPE LECTIN DOMAIN FAMILY 20 MEMBER A-RELATED"/>
    <property type="match status" value="1"/>
</dbReference>